<evidence type="ECO:0000256" key="1">
    <source>
        <dbReference type="ARBA" id="ARBA00004141"/>
    </source>
</evidence>
<evidence type="ECO:0000256" key="2">
    <source>
        <dbReference type="ARBA" id="ARBA00006840"/>
    </source>
</evidence>
<dbReference type="SUPFAM" id="SSF48652">
    <property type="entry name" value="Tetraspanin"/>
    <property type="match status" value="1"/>
</dbReference>
<keyword evidence="8" id="KW-1185">Reference proteome</keyword>
<feature type="transmembrane region" description="Helical" evidence="6">
    <location>
        <begin position="207"/>
        <end position="232"/>
    </location>
</feature>
<reference evidence="7 8" key="1">
    <citation type="submission" date="2019-09" db="EMBL/GenBank/DDBJ databases">
        <title>Bird 10,000 Genomes (B10K) Project - Family phase.</title>
        <authorList>
            <person name="Zhang G."/>
        </authorList>
    </citation>
    <scope>NUCLEOTIDE SEQUENCE [LARGE SCALE GENOMIC DNA]</scope>
    <source>
        <strain evidence="7">B10K-DU-001-04</strain>
        <tissue evidence="7">Muscle</tissue>
    </source>
</reference>
<accession>A0A7K8XIH9</accession>
<protein>
    <recommendedName>
        <fullName evidence="6">Tetraspanin</fullName>
    </recommendedName>
</protein>
<feature type="non-terminal residue" evidence="7">
    <location>
        <position position="244"/>
    </location>
</feature>
<evidence type="ECO:0000256" key="4">
    <source>
        <dbReference type="ARBA" id="ARBA00022989"/>
    </source>
</evidence>
<dbReference type="InterPro" id="IPR018499">
    <property type="entry name" value="Tetraspanin/Peripherin"/>
</dbReference>
<dbReference type="PANTHER" id="PTHR19282">
    <property type="entry name" value="TETRASPANIN"/>
    <property type="match status" value="1"/>
</dbReference>
<evidence type="ECO:0000313" key="8">
    <source>
        <dbReference type="Proteomes" id="UP000583613"/>
    </source>
</evidence>
<evidence type="ECO:0000256" key="3">
    <source>
        <dbReference type="ARBA" id="ARBA00022692"/>
    </source>
</evidence>
<gene>
    <name evidence="7" type="primary">Tspan3_0</name>
    <name evidence="7" type="ORF">EUBBOU_R04435</name>
</gene>
<keyword evidence="4 6" id="KW-1133">Transmembrane helix</keyword>
<organism evidence="7 8">
    <name type="scientific">Eubucco bourcierii</name>
    <name type="common">red-headed barbet</name>
    <dbReference type="NCBI Taxonomy" id="91767"/>
    <lineage>
        <taxon>Eukaryota</taxon>
        <taxon>Metazoa</taxon>
        <taxon>Chordata</taxon>
        <taxon>Craniata</taxon>
        <taxon>Vertebrata</taxon>
        <taxon>Euteleostomi</taxon>
        <taxon>Archelosauria</taxon>
        <taxon>Archosauria</taxon>
        <taxon>Dinosauria</taxon>
        <taxon>Saurischia</taxon>
        <taxon>Theropoda</taxon>
        <taxon>Coelurosauria</taxon>
        <taxon>Aves</taxon>
        <taxon>Neognathae</taxon>
        <taxon>Neoaves</taxon>
        <taxon>Telluraves</taxon>
        <taxon>Coraciimorphae</taxon>
        <taxon>Piciformes</taxon>
        <taxon>Ramphastidae</taxon>
        <taxon>Eubucco</taxon>
    </lineage>
</organism>
<comment type="caution">
    <text evidence="7">The sequence shown here is derived from an EMBL/GenBank/DDBJ whole genome shotgun (WGS) entry which is preliminary data.</text>
</comment>
<dbReference type="PANTHER" id="PTHR19282:SF544">
    <property type="entry name" value="TETRASPANIN"/>
    <property type="match status" value="1"/>
</dbReference>
<comment type="subcellular location">
    <subcellularLocation>
        <location evidence="1 6">Membrane</location>
        <topology evidence="1 6">Multi-pass membrane protein</topology>
    </subcellularLocation>
</comment>
<dbReference type="Gene3D" id="1.10.1450.10">
    <property type="entry name" value="Tetraspanin"/>
    <property type="match status" value="1"/>
</dbReference>
<feature type="non-terminal residue" evidence="7">
    <location>
        <position position="1"/>
    </location>
</feature>
<comment type="similarity">
    <text evidence="2 6">Belongs to the tetraspanin (TM4SF) family.</text>
</comment>
<dbReference type="GO" id="GO:0005886">
    <property type="term" value="C:plasma membrane"/>
    <property type="evidence" value="ECO:0007669"/>
    <property type="project" value="TreeGrafter"/>
</dbReference>
<dbReference type="InterPro" id="IPR000301">
    <property type="entry name" value="Tetraspanin_animals"/>
</dbReference>
<dbReference type="InterPro" id="IPR008952">
    <property type="entry name" value="Tetraspanin_EC2_sf"/>
</dbReference>
<feature type="transmembrane region" description="Helical" evidence="6">
    <location>
        <begin position="45"/>
        <end position="69"/>
    </location>
</feature>
<evidence type="ECO:0000256" key="6">
    <source>
        <dbReference type="RuleBase" id="RU361218"/>
    </source>
</evidence>
<dbReference type="Proteomes" id="UP000583613">
    <property type="component" value="Unassembled WGS sequence"/>
</dbReference>
<dbReference type="PIRSF" id="PIRSF002419">
    <property type="entry name" value="Tetraspanin"/>
    <property type="match status" value="1"/>
</dbReference>
<dbReference type="AlphaFoldDB" id="A0A7K8XIH9"/>
<dbReference type="EMBL" id="VWZE01010380">
    <property type="protein sequence ID" value="NXF90300.1"/>
    <property type="molecule type" value="Genomic_DNA"/>
</dbReference>
<evidence type="ECO:0000313" key="7">
    <source>
        <dbReference type="EMBL" id="NXF90300.1"/>
    </source>
</evidence>
<dbReference type="OrthoDB" id="10033535at2759"/>
<feature type="transmembrane region" description="Helical" evidence="6">
    <location>
        <begin position="81"/>
        <end position="105"/>
    </location>
</feature>
<keyword evidence="3 6" id="KW-0812">Transmembrane</keyword>
<dbReference type="Pfam" id="PF00335">
    <property type="entry name" value="Tetraspanin"/>
    <property type="match status" value="1"/>
</dbReference>
<name>A0A7K8XIH9_9PICI</name>
<evidence type="ECO:0000256" key="5">
    <source>
        <dbReference type="ARBA" id="ARBA00023136"/>
    </source>
</evidence>
<sequence length="244" mass="27709">RIFAKYLLKFLGYIACCSAVALVFGGVSVSLMYRNYTYLFQKSFLSLPVWLTIGAGIILLPTGFLAISISAKSSCYKQGVLMYLLLVLLCLAVSSAVLAQCYSLQTPSELKSTMGDLIYQYNGTLSKDSGVRLVDMIQRRLECCGVQNYTDWLKTTALSWHLLTENTRVPESCCKERYSDCMGDLSHLDQIFQEGCLKKLEDWFQFLMYYVFWYCVVLSVLGVLTIVINGLLMRQRPFHAIQFL</sequence>
<proteinExistence type="inferred from homology"/>
<keyword evidence="5 6" id="KW-0472">Membrane</keyword>
<feature type="transmembrane region" description="Helical" evidence="6">
    <location>
        <begin position="12"/>
        <end position="33"/>
    </location>
</feature>